<evidence type="ECO:0000256" key="2">
    <source>
        <dbReference type="ARBA" id="ARBA00022598"/>
    </source>
</evidence>
<evidence type="ECO:0000313" key="5">
    <source>
        <dbReference type="EMBL" id="MDI2031793.1"/>
    </source>
</evidence>
<evidence type="ECO:0000256" key="1">
    <source>
        <dbReference type="ARBA" id="ARBA00006432"/>
    </source>
</evidence>
<comment type="similarity">
    <text evidence="1">Belongs to the ATP-dependent AMP-binding enzyme family.</text>
</comment>
<dbReference type="InterPro" id="IPR025110">
    <property type="entry name" value="AMP-bd_C"/>
</dbReference>
<keyword evidence="2" id="KW-0436">Ligase</keyword>
<organism evidence="5 6">
    <name type="scientific">Saccharopolyspora ipomoeae</name>
    <dbReference type="NCBI Taxonomy" id="3042027"/>
    <lineage>
        <taxon>Bacteria</taxon>
        <taxon>Bacillati</taxon>
        <taxon>Actinomycetota</taxon>
        <taxon>Actinomycetes</taxon>
        <taxon>Pseudonocardiales</taxon>
        <taxon>Pseudonocardiaceae</taxon>
        <taxon>Saccharopolyspora</taxon>
    </lineage>
</organism>
<dbReference type="PANTHER" id="PTHR43201:SF5">
    <property type="entry name" value="MEDIUM-CHAIN ACYL-COA LIGASE ACSF2, MITOCHONDRIAL"/>
    <property type="match status" value="1"/>
</dbReference>
<dbReference type="Proteomes" id="UP001237595">
    <property type="component" value="Unassembled WGS sequence"/>
</dbReference>
<dbReference type="EMBL" id="JASAOF010000021">
    <property type="protein sequence ID" value="MDI2031793.1"/>
    <property type="molecule type" value="Genomic_DNA"/>
</dbReference>
<evidence type="ECO:0000259" key="4">
    <source>
        <dbReference type="Pfam" id="PF13193"/>
    </source>
</evidence>
<dbReference type="Pfam" id="PF13193">
    <property type="entry name" value="AMP-binding_C"/>
    <property type="match status" value="1"/>
</dbReference>
<dbReference type="InterPro" id="IPR000873">
    <property type="entry name" value="AMP-dep_synth/lig_dom"/>
</dbReference>
<proteinExistence type="inferred from homology"/>
<dbReference type="InterPro" id="IPR020845">
    <property type="entry name" value="AMP-binding_CS"/>
</dbReference>
<name>A0ABT6PW00_9PSEU</name>
<feature type="domain" description="AMP-binding enzyme C-terminal" evidence="4">
    <location>
        <begin position="399"/>
        <end position="474"/>
    </location>
</feature>
<gene>
    <name evidence="5" type="ORF">QFW96_24415</name>
</gene>
<accession>A0ABT6PW00</accession>
<dbReference type="Pfam" id="PF00501">
    <property type="entry name" value="AMP-binding"/>
    <property type="match status" value="1"/>
</dbReference>
<dbReference type="SUPFAM" id="SSF56801">
    <property type="entry name" value="Acetyl-CoA synthetase-like"/>
    <property type="match status" value="1"/>
</dbReference>
<dbReference type="PANTHER" id="PTHR43201">
    <property type="entry name" value="ACYL-COA SYNTHETASE"/>
    <property type="match status" value="1"/>
</dbReference>
<feature type="domain" description="AMP-dependent synthetase/ligase" evidence="3">
    <location>
        <begin position="9"/>
        <end position="349"/>
    </location>
</feature>
<evidence type="ECO:0000259" key="3">
    <source>
        <dbReference type="Pfam" id="PF00501"/>
    </source>
</evidence>
<comment type="caution">
    <text evidence="5">The sequence shown here is derived from an EMBL/GenBank/DDBJ whole genome shotgun (WGS) entry which is preliminary data.</text>
</comment>
<dbReference type="InterPro" id="IPR042099">
    <property type="entry name" value="ANL_N_sf"/>
</dbReference>
<dbReference type="Gene3D" id="3.30.300.30">
    <property type="match status" value="1"/>
</dbReference>
<dbReference type="PROSITE" id="PS00455">
    <property type="entry name" value="AMP_BINDING"/>
    <property type="match status" value="1"/>
</dbReference>
<keyword evidence="6" id="KW-1185">Reference proteome</keyword>
<dbReference type="Gene3D" id="3.40.50.12780">
    <property type="entry name" value="N-terminal domain of ligase-like"/>
    <property type="match status" value="1"/>
</dbReference>
<reference evidence="5 6" key="1">
    <citation type="submission" date="2023-04" db="EMBL/GenBank/DDBJ databases">
        <title>Draft genome sequence of Saccharopolyspora sp. TS4A08 isolated from sweet potato rhizospheric soil.</title>
        <authorList>
            <person name="Suksaard P."/>
            <person name="Duangmal K."/>
        </authorList>
    </citation>
    <scope>NUCLEOTIDE SEQUENCE [LARGE SCALE GENOMIC DNA]</scope>
    <source>
        <strain evidence="5 6">TS4A08</strain>
    </source>
</reference>
<evidence type="ECO:0000313" key="6">
    <source>
        <dbReference type="Proteomes" id="UP001237595"/>
    </source>
</evidence>
<dbReference type="InterPro" id="IPR045851">
    <property type="entry name" value="AMP-bd_C_sf"/>
</dbReference>
<dbReference type="RefSeq" id="WP_281458057.1">
    <property type="nucleotide sequence ID" value="NZ_JASAOF010000021.1"/>
</dbReference>
<sequence length="490" mass="51518">MLLQTLPGRRAAQDPHGPAIADESVDLTNAEFASAVALAAVALRSRGISSGDVVAIMMPNSTSFVVGLFAAWHVGAVVTPVNPSLAAGEVAHQLHDSAAKVVVTVPEHLAEIPNSVEAITDLAAHPGAAANAPEQELDSRDLALLIYTSGTTGSPKGVMLDHGNLGAMCTMMIEAFGLDSGSHSLLVLPLFHVNGIVVSILSPLLAGGRATIAGRFDPASFFDRVERARPTYFSGVPTIYAKLADLPSGVAPDTSSLEFAVCGAAPASVELLNKFERRFDVPIVEGYGLSEGTCASTVNPLRGIRKPGTVGLPLPGQSVRIVNADGEDLDSGGPGEVLIHGPNVMRGYLNRPEETAATVTDGWLRTGDIGYLDDDGYLTLVDRAKDMLIRGGENIYPKEIENVVYQLPEVFEAAVVGRPHPVLGEEPVLVVSPASGAILDEGEIRDSLVGMMSKFKLPAEIIIVDSLPKNPVGKIDKPSLRKRFAKSELI</sequence>
<protein>
    <submittedName>
        <fullName evidence="5">AMP-binding protein</fullName>
    </submittedName>
</protein>